<keyword evidence="2" id="KW-0732">Signal</keyword>
<keyword evidence="5" id="KW-1185">Reference proteome</keyword>
<proteinExistence type="predicted"/>
<evidence type="ECO:0000313" key="4">
    <source>
        <dbReference type="EMBL" id="CAL1157113.1"/>
    </source>
</evidence>
<name>A0A9P1D4K4_9DINO</name>
<evidence type="ECO:0000313" key="5">
    <source>
        <dbReference type="Proteomes" id="UP001152797"/>
    </source>
</evidence>
<feature type="chain" id="PRO_5043271116" evidence="2">
    <location>
        <begin position="22"/>
        <end position="280"/>
    </location>
</feature>
<dbReference type="EMBL" id="CAMXCT030003323">
    <property type="protein sequence ID" value="CAL4791050.1"/>
    <property type="molecule type" value="Genomic_DNA"/>
</dbReference>
<organism evidence="3">
    <name type="scientific">Cladocopium goreaui</name>
    <dbReference type="NCBI Taxonomy" id="2562237"/>
    <lineage>
        <taxon>Eukaryota</taxon>
        <taxon>Sar</taxon>
        <taxon>Alveolata</taxon>
        <taxon>Dinophyceae</taxon>
        <taxon>Suessiales</taxon>
        <taxon>Symbiodiniaceae</taxon>
        <taxon>Cladocopium</taxon>
    </lineage>
</organism>
<protein>
    <submittedName>
        <fullName evidence="3">Uncharacterized protein</fullName>
    </submittedName>
</protein>
<keyword evidence="1" id="KW-0175">Coiled coil</keyword>
<dbReference type="EMBL" id="CAMXCT010003323">
    <property type="protein sequence ID" value="CAI4003738.1"/>
    <property type="molecule type" value="Genomic_DNA"/>
</dbReference>
<sequence length="280" mass="30731">MSWNCVVEVVVRSLLAPLVLSNLVIDCGVRGRGLMVHAGVCRGLVFNLFRMIVDHTFRGVGAVILDPRHSGLWPTADTRGGQKKGLIRQHECRTCGPSLSGEEANLRQAWSVSDEQGPSFGEGEDLAESLLPLLARLSSKERDALLSKMADLQRQVQAGDVSRKLEEICRQLGLECRGLKNRTSTAIIGGAAESRLLNSQKNPETDFEAIAAAQKRMACLEEQLELQREGLQRQRRKSVQAPVVLAGHSLLHGSLLKAASKEHDQCRAECDRLQAEQGLR</sequence>
<dbReference type="AlphaFoldDB" id="A0A9P1D4K4"/>
<reference evidence="3" key="1">
    <citation type="submission" date="2022-10" db="EMBL/GenBank/DDBJ databases">
        <authorList>
            <person name="Chen Y."/>
            <person name="Dougan E. K."/>
            <person name="Chan C."/>
            <person name="Rhodes N."/>
            <person name="Thang M."/>
        </authorList>
    </citation>
    <scope>NUCLEOTIDE SEQUENCE</scope>
</reference>
<dbReference type="EMBL" id="CAMXCT020003323">
    <property type="protein sequence ID" value="CAL1157113.1"/>
    <property type="molecule type" value="Genomic_DNA"/>
</dbReference>
<comment type="caution">
    <text evidence="3">The sequence shown here is derived from an EMBL/GenBank/DDBJ whole genome shotgun (WGS) entry which is preliminary data.</text>
</comment>
<reference evidence="4" key="2">
    <citation type="submission" date="2024-04" db="EMBL/GenBank/DDBJ databases">
        <authorList>
            <person name="Chen Y."/>
            <person name="Shah S."/>
            <person name="Dougan E. K."/>
            <person name="Thang M."/>
            <person name="Chan C."/>
        </authorList>
    </citation>
    <scope>NUCLEOTIDE SEQUENCE [LARGE SCALE GENOMIC DNA]</scope>
</reference>
<feature type="signal peptide" evidence="2">
    <location>
        <begin position="1"/>
        <end position="21"/>
    </location>
</feature>
<evidence type="ECO:0000313" key="3">
    <source>
        <dbReference type="EMBL" id="CAI4003738.1"/>
    </source>
</evidence>
<evidence type="ECO:0000256" key="1">
    <source>
        <dbReference type="SAM" id="Coils"/>
    </source>
</evidence>
<feature type="coiled-coil region" evidence="1">
    <location>
        <begin position="210"/>
        <end position="276"/>
    </location>
</feature>
<gene>
    <name evidence="3" type="ORF">C1SCF055_LOCUS29584</name>
</gene>
<evidence type="ECO:0000256" key="2">
    <source>
        <dbReference type="SAM" id="SignalP"/>
    </source>
</evidence>
<dbReference type="Proteomes" id="UP001152797">
    <property type="component" value="Unassembled WGS sequence"/>
</dbReference>
<accession>A0A9P1D4K4</accession>